<dbReference type="OrthoDB" id="9972903at2"/>
<proteinExistence type="predicted"/>
<evidence type="ECO:0000313" key="2">
    <source>
        <dbReference type="EMBL" id="TQM98245.1"/>
    </source>
</evidence>
<protein>
    <submittedName>
        <fullName evidence="2">Uncharacterized protein</fullName>
    </submittedName>
</protein>
<keyword evidence="3" id="KW-1185">Reference proteome</keyword>
<comment type="caution">
    <text evidence="2">The sequence shown here is derived from an EMBL/GenBank/DDBJ whole genome shotgun (WGS) entry which is preliminary data.</text>
</comment>
<reference evidence="2 3" key="1">
    <citation type="submission" date="2019-06" db="EMBL/GenBank/DDBJ databases">
        <title>Sequencing the genomes of 1000 actinobacteria strains.</title>
        <authorList>
            <person name="Klenk H.-P."/>
        </authorList>
    </citation>
    <scope>NUCLEOTIDE SEQUENCE [LARGE SCALE GENOMIC DNA]</scope>
    <source>
        <strain evidence="2 3">DSM 20427</strain>
    </source>
</reference>
<keyword evidence="1" id="KW-0812">Transmembrane</keyword>
<organism evidence="2 3">
    <name type="scientific">Microbacterium lacticum</name>
    <dbReference type="NCBI Taxonomy" id="33885"/>
    <lineage>
        <taxon>Bacteria</taxon>
        <taxon>Bacillati</taxon>
        <taxon>Actinomycetota</taxon>
        <taxon>Actinomycetes</taxon>
        <taxon>Micrococcales</taxon>
        <taxon>Microbacteriaceae</taxon>
        <taxon>Microbacterium</taxon>
    </lineage>
</organism>
<dbReference type="RefSeq" id="WP_141381153.1">
    <property type="nucleotide sequence ID" value="NZ_BJNA01000051.1"/>
</dbReference>
<dbReference type="AlphaFoldDB" id="A0A4Y3UMP9"/>
<feature type="transmembrane region" description="Helical" evidence="1">
    <location>
        <begin position="64"/>
        <end position="87"/>
    </location>
</feature>
<name>A0A4Y3UMP9_9MICO</name>
<evidence type="ECO:0000256" key="1">
    <source>
        <dbReference type="SAM" id="Phobius"/>
    </source>
</evidence>
<dbReference type="Proteomes" id="UP000319804">
    <property type="component" value="Unassembled WGS sequence"/>
</dbReference>
<keyword evidence="1" id="KW-1133">Transmembrane helix</keyword>
<sequence>MSRAVRRIALLILTLVPAGFAVLVAVEAIRTGGFTLGGDSAADNIPDSFYETDSFLPAGILDNAGWVIAACIAWIVVVGLLAGVSALRRTGTRRTN</sequence>
<gene>
    <name evidence="2" type="ORF">FHX68_2285</name>
</gene>
<dbReference type="EMBL" id="VFPS01000003">
    <property type="protein sequence ID" value="TQM98245.1"/>
    <property type="molecule type" value="Genomic_DNA"/>
</dbReference>
<accession>A0A4Y3UMP9</accession>
<keyword evidence="1" id="KW-0472">Membrane</keyword>
<evidence type="ECO:0000313" key="3">
    <source>
        <dbReference type="Proteomes" id="UP000319804"/>
    </source>
</evidence>